<sequence length="270" mass="31332">MATFIYGKVKRKHNIFRVIETEEEVYNTSQLNLDGVDYNPATLIENEELYKVSQFSQSGYSFDFINNDLNSVNHDQITRNDLTKLSFICTVQNNLYFFQIINSSFFISKKWFSIDELRIETEKPIIAVNPFADAIYDKNTDILYFKKLPAAQKIFKGMDQLYKEATASETDSFLQNDFLSVDSNFSNRNVSVPNRKRIALVMETLNNLSDPEKQAVYSYTSQYSQVVFEDGKFKIETDEDLKFVLWGIEQRFYTTPIGGEKRIANSIISI</sequence>
<protein>
    <recommendedName>
        <fullName evidence="3">DUF4868 domain-containing protein</fullName>
    </recommendedName>
</protein>
<accession>A0A1I4YWF9</accession>
<evidence type="ECO:0008006" key="3">
    <source>
        <dbReference type="Google" id="ProtNLM"/>
    </source>
</evidence>
<dbReference type="OrthoDB" id="8617654at2"/>
<evidence type="ECO:0000313" key="2">
    <source>
        <dbReference type="Proteomes" id="UP000198769"/>
    </source>
</evidence>
<keyword evidence="2" id="KW-1185">Reference proteome</keyword>
<dbReference type="AlphaFoldDB" id="A0A1I4YWF9"/>
<gene>
    <name evidence="1" type="ORF">SAMN05421594_2730</name>
</gene>
<reference evidence="2" key="1">
    <citation type="submission" date="2016-10" db="EMBL/GenBank/DDBJ databases">
        <authorList>
            <person name="Varghese N."/>
            <person name="Submissions S."/>
        </authorList>
    </citation>
    <scope>NUCLEOTIDE SEQUENCE [LARGE SCALE GENOMIC DNA]</scope>
    <source>
        <strain evidence="2">DSM 25575</strain>
    </source>
</reference>
<dbReference type="RefSeq" id="WP_090024918.1">
    <property type="nucleotide sequence ID" value="NZ_FOVD01000003.1"/>
</dbReference>
<evidence type="ECO:0000313" key="1">
    <source>
        <dbReference type="EMBL" id="SFN42358.1"/>
    </source>
</evidence>
<dbReference type="Proteomes" id="UP000198769">
    <property type="component" value="Unassembled WGS sequence"/>
</dbReference>
<proteinExistence type="predicted"/>
<organism evidence="1 2">
    <name type="scientific">Chryseobacterium oleae</name>
    <dbReference type="NCBI Taxonomy" id="491207"/>
    <lineage>
        <taxon>Bacteria</taxon>
        <taxon>Pseudomonadati</taxon>
        <taxon>Bacteroidota</taxon>
        <taxon>Flavobacteriia</taxon>
        <taxon>Flavobacteriales</taxon>
        <taxon>Weeksellaceae</taxon>
        <taxon>Chryseobacterium group</taxon>
        <taxon>Chryseobacterium</taxon>
    </lineage>
</organism>
<dbReference type="EMBL" id="FOVD01000003">
    <property type="protein sequence ID" value="SFN42358.1"/>
    <property type="molecule type" value="Genomic_DNA"/>
</dbReference>
<name>A0A1I4YWF9_CHROL</name>